<proteinExistence type="predicted"/>
<gene>
    <name evidence="2" type="ORF">GCM10022236_43520</name>
</gene>
<reference evidence="3" key="1">
    <citation type="journal article" date="2019" name="Int. J. Syst. Evol. Microbiol.">
        <title>The Global Catalogue of Microorganisms (GCM) 10K type strain sequencing project: providing services to taxonomists for standard genome sequencing and annotation.</title>
        <authorList>
            <consortium name="The Broad Institute Genomics Platform"/>
            <consortium name="The Broad Institute Genome Sequencing Center for Infectious Disease"/>
            <person name="Wu L."/>
            <person name="Ma J."/>
        </authorList>
    </citation>
    <scope>NUCLEOTIDE SEQUENCE [LARGE SCALE GENOMIC DNA]</scope>
    <source>
        <strain evidence="3">JCM 16929</strain>
    </source>
</reference>
<keyword evidence="3" id="KW-1185">Reference proteome</keyword>
<feature type="region of interest" description="Disordered" evidence="1">
    <location>
        <begin position="80"/>
        <end position="105"/>
    </location>
</feature>
<evidence type="ECO:0000313" key="2">
    <source>
        <dbReference type="EMBL" id="GAA3636262.1"/>
    </source>
</evidence>
<dbReference type="EMBL" id="BAABAB010000042">
    <property type="protein sequence ID" value="GAA3636262.1"/>
    <property type="molecule type" value="Genomic_DNA"/>
</dbReference>
<organism evidence="2 3">
    <name type="scientific">Microlunatus ginsengisoli</name>
    <dbReference type="NCBI Taxonomy" id="363863"/>
    <lineage>
        <taxon>Bacteria</taxon>
        <taxon>Bacillati</taxon>
        <taxon>Actinomycetota</taxon>
        <taxon>Actinomycetes</taxon>
        <taxon>Propionibacteriales</taxon>
        <taxon>Propionibacteriaceae</taxon>
        <taxon>Microlunatus</taxon>
    </lineage>
</organism>
<sequence>MLGQRQSGARPPFELPNLTAESPHVRVQRRVAAFGSQRQCDVMRPLAAALVAQIESKPCQQSSSLASKRGELPANLLGLGRSDQIDEHPQMPRYRSPHRASGHQVVQPALHLSNRLQLVDVSHA</sequence>
<protein>
    <submittedName>
        <fullName evidence="2">Uncharacterized protein</fullName>
    </submittedName>
</protein>
<name>A0ABP7AMG7_9ACTN</name>
<evidence type="ECO:0000313" key="3">
    <source>
        <dbReference type="Proteomes" id="UP001501490"/>
    </source>
</evidence>
<accession>A0ABP7AMG7</accession>
<feature type="region of interest" description="Disordered" evidence="1">
    <location>
        <begin position="1"/>
        <end position="21"/>
    </location>
</feature>
<comment type="caution">
    <text evidence="2">The sequence shown here is derived from an EMBL/GenBank/DDBJ whole genome shotgun (WGS) entry which is preliminary data.</text>
</comment>
<dbReference type="Proteomes" id="UP001501490">
    <property type="component" value="Unassembled WGS sequence"/>
</dbReference>
<evidence type="ECO:0000256" key="1">
    <source>
        <dbReference type="SAM" id="MobiDB-lite"/>
    </source>
</evidence>